<dbReference type="PANTHER" id="PTHR44115">
    <property type="entry name" value="PROTEIN CBG09704"/>
    <property type="match status" value="1"/>
</dbReference>
<dbReference type="PRINTS" id="PR00081">
    <property type="entry name" value="GDHRDH"/>
</dbReference>
<dbReference type="InterPro" id="IPR036291">
    <property type="entry name" value="NAD(P)-bd_dom_sf"/>
</dbReference>
<dbReference type="WBParaSite" id="ACRNAN_scaffold5220.g13929.t1">
    <property type="protein sequence ID" value="ACRNAN_scaffold5220.g13929.t1"/>
    <property type="gene ID" value="ACRNAN_scaffold5220.g13929"/>
</dbReference>
<dbReference type="SUPFAM" id="SSF51735">
    <property type="entry name" value="NAD(P)-binding Rossmann-fold domains"/>
    <property type="match status" value="1"/>
</dbReference>
<dbReference type="AlphaFoldDB" id="A0A914E2F1"/>
<dbReference type="Pfam" id="PF13561">
    <property type="entry name" value="adh_short_C2"/>
    <property type="match status" value="1"/>
</dbReference>
<dbReference type="PANTHER" id="PTHR44115:SF4">
    <property type="entry name" value="OXIDOREDUCTASE"/>
    <property type="match status" value="1"/>
</dbReference>
<evidence type="ECO:0000313" key="2">
    <source>
        <dbReference type="WBParaSite" id="ACRNAN_scaffold5220.g13929.t1"/>
    </source>
</evidence>
<dbReference type="FunFam" id="3.40.50.720:FF:000084">
    <property type="entry name" value="Short-chain dehydrogenase reductase"/>
    <property type="match status" value="1"/>
</dbReference>
<accession>A0A914E2F1</accession>
<protein>
    <submittedName>
        <fullName evidence="2">Uncharacterized protein</fullName>
    </submittedName>
</protein>
<keyword evidence="1" id="KW-1185">Reference proteome</keyword>
<dbReference type="Proteomes" id="UP000887540">
    <property type="component" value="Unplaced"/>
</dbReference>
<dbReference type="InterPro" id="IPR002347">
    <property type="entry name" value="SDR_fam"/>
</dbReference>
<dbReference type="Gene3D" id="3.40.50.720">
    <property type="entry name" value="NAD(P)-binding Rossmann-like Domain"/>
    <property type="match status" value="1"/>
</dbReference>
<organism evidence="1 2">
    <name type="scientific">Acrobeloides nanus</name>
    <dbReference type="NCBI Taxonomy" id="290746"/>
    <lineage>
        <taxon>Eukaryota</taxon>
        <taxon>Metazoa</taxon>
        <taxon>Ecdysozoa</taxon>
        <taxon>Nematoda</taxon>
        <taxon>Chromadorea</taxon>
        <taxon>Rhabditida</taxon>
        <taxon>Tylenchina</taxon>
        <taxon>Cephalobomorpha</taxon>
        <taxon>Cephaloboidea</taxon>
        <taxon>Cephalobidae</taxon>
        <taxon>Acrobeloides</taxon>
    </lineage>
</organism>
<reference evidence="2" key="1">
    <citation type="submission" date="2022-11" db="UniProtKB">
        <authorList>
            <consortium name="WormBaseParasite"/>
        </authorList>
    </citation>
    <scope>IDENTIFICATION</scope>
</reference>
<proteinExistence type="predicted"/>
<name>A0A914E2F1_9BILA</name>
<evidence type="ECO:0000313" key="1">
    <source>
        <dbReference type="Proteomes" id="UP000887540"/>
    </source>
</evidence>
<dbReference type="PRINTS" id="PR00080">
    <property type="entry name" value="SDRFAMILY"/>
</dbReference>
<sequence>MGKFDNKVVIITGSSAGIGQSAAILFSKEGAKVTIHGQNTDRLKQTEKLMIEAGAKPENILIVSGSVENDEVLKSLVEETVKKFGKLDVLINNAGIGQKPGTLPSEMESMENFNYVMNVNLRAVITLTKFALPYLEKTKGNIVNVSSIGAHKPYPPLIYYTLAKAALDHYTRNCAVMYGKKGIRVNSLNPGAIDTLFGARHGISEEMYQKFLDTLINPNTPLGRSAHPDEMGKVLLFLASDDASYMTGSIVVADGGHSIFHAGVNLEW</sequence>